<dbReference type="AlphaFoldDB" id="A0AAN1B2W3"/>
<evidence type="ECO:0000313" key="1">
    <source>
        <dbReference type="EMBL" id="UZW64345.1"/>
    </source>
</evidence>
<dbReference type="Gene3D" id="3.30.420.10">
    <property type="entry name" value="Ribonuclease H-like superfamily/Ribonuclease H"/>
    <property type="match status" value="1"/>
</dbReference>
<reference evidence="1" key="2">
    <citation type="submission" date="2022-11" db="EMBL/GenBank/DDBJ databases">
        <title>complete genomes of mycoplasma synoviae ZX313 strain and SD2 strain.</title>
        <authorList>
            <person name="Zhong Q."/>
        </authorList>
    </citation>
    <scope>NUCLEOTIDE SEQUENCE</scope>
    <source>
        <strain evidence="1">SD2</strain>
    </source>
</reference>
<gene>
    <name evidence="1" type="ORF">OIE46_03175</name>
</gene>
<dbReference type="GO" id="GO:0003676">
    <property type="term" value="F:nucleic acid binding"/>
    <property type="evidence" value="ECO:0007669"/>
    <property type="project" value="InterPro"/>
</dbReference>
<reference evidence="1" key="1">
    <citation type="submission" date="2022-10" db="EMBL/GenBank/DDBJ databases">
        <authorList>
            <person name="Wei X."/>
        </authorList>
    </citation>
    <scope>NUCLEOTIDE SEQUENCE</scope>
    <source>
        <strain evidence="1">SD2</strain>
    </source>
</reference>
<protein>
    <submittedName>
        <fullName evidence="1">Uncharacterized protein</fullName>
    </submittedName>
</protein>
<dbReference type="RefSeq" id="WP_162558801.1">
    <property type="nucleotide sequence ID" value="NZ_CP012624.1"/>
</dbReference>
<evidence type="ECO:0000313" key="2">
    <source>
        <dbReference type="Proteomes" id="UP001164481"/>
    </source>
</evidence>
<sequence>MENNNKEKIVIGFDLGVASVGWSIVNAKTKEVIDLGVRLFSDPKKSR</sequence>
<dbReference type="InterPro" id="IPR036397">
    <property type="entry name" value="RNaseH_sf"/>
</dbReference>
<accession>A0AAN1B2W3</accession>
<dbReference type="Proteomes" id="UP001164481">
    <property type="component" value="Chromosome"/>
</dbReference>
<proteinExistence type="predicted"/>
<name>A0AAN1B2W3_MYCSY</name>
<organism evidence="1 2">
    <name type="scientific">Mycoplasmopsis synoviae</name>
    <name type="common">Mycoplasma synoviae</name>
    <dbReference type="NCBI Taxonomy" id="2109"/>
    <lineage>
        <taxon>Bacteria</taxon>
        <taxon>Bacillati</taxon>
        <taxon>Mycoplasmatota</taxon>
        <taxon>Mycoplasmoidales</taxon>
        <taxon>Metamycoplasmataceae</taxon>
        <taxon>Mycoplasmopsis</taxon>
    </lineage>
</organism>
<dbReference type="EMBL" id="CP107525">
    <property type="protein sequence ID" value="UZW64345.1"/>
    <property type="molecule type" value="Genomic_DNA"/>
</dbReference>